<dbReference type="InterPro" id="IPR009057">
    <property type="entry name" value="Homeodomain-like_sf"/>
</dbReference>
<dbReference type="PANTHER" id="PTHR43280:SF32">
    <property type="entry name" value="TRANSCRIPTIONAL REGULATORY PROTEIN"/>
    <property type="match status" value="1"/>
</dbReference>
<dbReference type="Pfam" id="PF12833">
    <property type="entry name" value="HTH_18"/>
    <property type="match status" value="1"/>
</dbReference>
<dbReference type="InterPro" id="IPR018060">
    <property type="entry name" value="HTH_AraC"/>
</dbReference>
<dbReference type="PROSITE" id="PS01124">
    <property type="entry name" value="HTH_ARAC_FAMILY_2"/>
    <property type="match status" value="1"/>
</dbReference>
<dbReference type="SMART" id="SM00342">
    <property type="entry name" value="HTH_ARAC"/>
    <property type="match status" value="1"/>
</dbReference>
<name>A0AAE3Y9A1_9FLAO</name>
<accession>A0AAE3Y9A1</accession>
<organism evidence="5 6">
    <name type="scientific">Chryseobacterium rhizosphaerae</name>
    <dbReference type="NCBI Taxonomy" id="395937"/>
    <lineage>
        <taxon>Bacteria</taxon>
        <taxon>Pseudomonadati</taxon>
        <taxon>Bacteroidota</taxon>
        <taxon>Flavobacteriia</taxon>
        <taxon>Flavobacteriales</taxon>
        <taxon>Weeksellaceae</taxon>
        <taxon>Chryseobacterium group</taxon>
        <taxon>Chryseobacterium</taxon>
    </lineage>
</organism>
<evidence type="ECO:0000313" key="6">
    <source>
        <dbReference type="Proteomes" id="UP001184861"/>
    </source>
</evidence>
<keyword evidence="3" id="KW-0804">Transcription</keyword>
<comment type="caution">
    <text evidence="5">The sequence shown here is derived from an EMBL/GenBank/DDBJ whole genome shotgun (WGS) entry which is preliminary data.</text>
</comment>
<keyword evidence="2 5" id="KW-0238">DNA-binding</keyword>
<evidence type="ECO:0000256" key="3">
    <source>
        <dbReference type="ARBA" id="ARBA00023163"/>
    </source>
</evidence>
<dbReference type="RefSeq" id="WP_309945429.1">
    <property type="nucleotide sequence ID" value="NZ_JAVDQY010000001.1"/>
</dbReference>
<dbReference type="EMBL" id="JAVDQY010000001">
    <property type="protein sequence ID" value="MDR6525923.1"/>
    <property type="molecule type" value="Genomic_DNA"/>
</dbReference>
<feature type="domain" description="HTH araC/xylS-type" evidence="4">
    <location>
        <begin position="220"/>
        <end position="301"/>
    </location>
</feature>
<dbReference type="GO" id="GO:0003700">
    <property type="term" value="F:DNA-binding transcription factor activity"/>
    <property type="evidence" value="ECO:0007669"/>
    <property type="project" value="InterPro"/>
</dbReference>
<sequence>MNNSDAIADFYKKKNTNIPTHYQWGTGYFDIIRIDNLQRREELISLISFTRKNLYKIKLVKGKCKCHYADKTIEINQYALMFINPTIPFLLEESDGSIEEYFCLFNEEFFSNYGNIKEYPVFQNTQENIFDLSEVQYLEFENMLNKIQAELSSNYDFKFDVVRNLTYDLIHTTVKMHNCLSTSSVRKNAYNRITLLFEELLALQFPLHTATDYIRFKKPKDFAAQLSISINHLNKAVKHTRNKTSSEIITERILQEAKILLKLTDWSVSEIAYLLGYETPSRFTFTFRKKTGIPPLLYRKDQANK</sequence>
<reference evidence="5" key="1">
    <citation type="submission" date="2023-07" db="EMBL/GenBank/DDBJ databases">
        <title>Sorghum-associated microbial communities from plants grown in Nebraska, USA.</title>
        <authorList>
            <person name="Schachtman D."/>
        </authorList>
    </citation>
    <scope>NUCLEOTIDE SEQUENCE</scope>
    <source>
        <strain evidence="5">DS2360</strain>
    </source>
</reference>
<evidence type="ECO:0000259" key="4">
    <source>
        <dbReference type="PROSITE" id="PS01124"/>
    </source>
</evidence>
<dbReference type="PANTHER" id="PTHR43280">
    <property type="entry name" value="ARAC-FAMILY TRANSCRIPTIONAL REGULATOR"/>
    <property type="match status" value="1"/>
</dbReference>
<protein>
    <submittedName>
        <fullName evidence="5">AraC-like DNA-binding protein</fullName>
    </submittedName>
</protein>
<keyword evidence="1" id="KW-0805">Transcription regulation</keyword>
<gene>
    <name evidence="5" type="ORF">J2787_001293</name>
</gene>
<dbReference type="SUPFAM" id="SSF46689">
    <property type="entry name" value="Homeodomain-like"/>
    <property type="match status" value="1"/>
</dbReference>
<dbReference type="AlphaFoldDB" id="A0AAE3Y9A1"/>
<evidence type="ECO:0000256" key="2">
    <source>
        <dbReference type="ARBA" id="ARBA00023125"/>
    </source>
</evidence>
<evidence type="ECO:0000313" key="5">
    <source>
        <dbReference type="EMBL" id="MDR6525923.1"/>
    </source>
</evidence>
<dbReference type="Proteomes" id="UP001184861">
    <property type="component" value="Unassembled WGS sequence"/>
</dbReference>
<evidence type="ECO:0000256" key="1">
    <source>
        <dbReference type="ARBA" id="ARBA00023015"/>
    </source>
</evidence>
<dbReference type="GO" id="GO:0043565">
    <property type="term" value="F:sequence-specific DNA binding"/>
    <property type="evidence" value="ECO:0007669"/>
    <property type="project" value="InterPro"/>
</dbReference>
<dbReference type="Gene3D" id="1.10.10.60">
    <property type="entry name" value="Homeodomain-like"/>
    <property type="match status" value="1"/>
</dbReference>
<proteinExistence type="predicted"/>